<reference evidence="2 3" key="1">
    <citation type="submission" date="2015-01" db="EMBL/GenBank/DDBJ databases">
        <title>Evolution of Trichinella species and genotypes.</title>
        <authorList>
            <person name="Korhonen P.K."/>
            <person name="Edoardo P."/>
            <person name="Giuseppe L.R."/>
            <person name="Gasser R.B."/>
        </authorList>
    </citation>
    <scope>NUCLEOTIDE SEQUENCE [LARGE SCALE GENOMIC DNA]</scope>
    <source>
        <strain evidence="2">ISS1029</strain>
    </source>
</reference>
<sequence>MKTEENGDQSSAHQTPKPGKKATTKPQPPSTKEPPKGDSKKKDGSNHDESKALPIRSKPKPGIDSTSPRQPTQPGLPSKKGDRGDQTPADQLPVPGKATPSGPSSPSHDAVPGLPIPKRIS</sequence>
<gene>
    <name evidence="2" type="ORF">T11_9098</name>
</gene>
<evidence type="ECO:0000313" key="2">
    <source>
        <dbReference type="EMBL" id="KRZ04512.1"/>
    </source>
</evidence>
<protein>
    <submittedName>
        <fullName evidence="2">Uncharacterized protein</fullName>
    </submittedName>
</protein>
<keyword evidence="3" id="KW-1185">Reference proteome</keyword>
<dbReference type="AlphaFoldDB" id="A0A0V1H1S1"/>
<dbReference type="Proteomes" id="UP000055024">
    <property type="component" value="Unassembled WGS sequence"/>
</dbReference>
<organism evidence="2 3">
    <name type="scientific">Trichinella zimbabwensis</name>
    <dbReference type="NCBI Taxonomy" id="268475"/>
    <lineage>
        <taxon>Eukaryota</taxon>
        <taxon>Metazoa</taxon>
        <taxon>Ecdysozoa</taxon>
        <taxon>Nematoda</taxon>
        <taxon>Enoplea</taxon>
        <taxon>Dorylaimia</taxon>
        <taxon>Trichinellida</taxon>
        <taxon>Trichinellidae</taxon>
        <taxon>Trichinella</taxon>
    </lineage>
</organism>
<feature type="region of interest" description="Disordered" evidence="1">
    <location>
        <begin position="1"/>
        <end position="121"/>
    </location>
</feature>
<dbReference type="EMBL" id="JYDP01000162">
    <property type="protein sequence ID" value="KRZ04512.1"/>
    <property type="molecule type" value="Genomic_DNA"/>
</dbReference>
<feature type="non-terminal residue" evidence="2">
    <location>
        <position position="121"/>
    </location>
</feature>
<dbReference type="OrthoDB" id="5920571at2759"/>
<evidence type="ECO:0000256" key="1">
    <source>
        <dbReference type="SAM" id="MobiDB-lite"/>
    </source>
</evidence>
<proteinExistence type="predicted"/>
<comment type="caution">
    <text evidence="2">The sequence shown here is derived from an EMBL/GenBank/DDBJ whole genome shotgun (WGS) entry which is preliminary data.</text>
</comment>
<name>A0A0V1H1S1_9BILA</name>
<feature type="compositionally biased region" description="Basic and acidic residues" evidence="1">
    <location>
        <begin position="33"/>
        <end position="51"/>
    </location>
</feature>
<accession>A0A0V1H1S1</accession>
<feature type="compositionally biased region" description="Polar residues" evidence="1">
    <location>
        <begin position="64"/>
        <end position="75"/>
    </location>
</feature>
<evidence type="ECO:0000313" key="3">
    <source>
        <dbReference type="Proteomes" id="UP000055024"/>
    </source>
</evidence>